<keyword evidence="1" id="KW-0732">Signal</keyword>
<name>A0A024FU00_9STRA</name>
<keyword evidence="3" id="KW-1185">Reference proteome</keyword>
<dbReference type="InParanoid" id="A0A024FU00"/>
<feature type="signal peptide" evidence="1">
    <location>
        <begin position="1"/>
        <end position="40"/>
    </location>
</feature>
<proteinExistence type="predicted"/>
<accession>A0A024FU00</accession>
<reference evidence="2 3" key="1">
    <citation type="submission" date="2012-05" db="EMBL/GenBank/DDBJ databases">
        <title>Recombination and specialization in a pathogen metapopulation.</title>
        <authorList>
            <person name="Gardiner A."/>
            <person name="Kemen E."/>
            <person name="Schultz-Larsen T."/>
            <person name="MacLean D."/>
            <person name="Van Oosterhout C."/>
            <person name="Jones J.D.G."/>
        </authorList>
    </citation>
    <scope>NUCLEOTIDE SEQUENCE [LARGE SCALE GENOMIC DNA]</scope>
    <source>
        <strain evidence="2 3">Ac Nc2</strain>
    </source>
</reference>
<evidence type="ECO:0000313" key="2">
    <source>
        <dbReference type="EMBL" id="CCI10600.1"/>
    </source>
</evidence>
<feature type="chain" id="PRO_5001529265" evidence="1">
    <location>
        <begin position="41"/>
        <end position="260"/>
    </location>
</feature>
<evidence type="ECO:0000313" key="3">
    <source>
        <dbReference type="Proteomes" id="UP000053237"/>
    </source>
</evidence>
<dbReference type="AlphaFoldDB" id="A0A024FU00"/>
<gene>
    <name evidence="2" type="ORF">BN9_109160</name>
</gene>
<dbReference type="Proteomes" id="UP000053237">
    <property type="component" value="Unassembled WGS sequence"/>
</dbReference>
<comment type="caution">
    <text evidence="2">The sequence shown here is derived from an EMBL/GenBank/DDBJ whole genome shotgun (WGS) entry which is preliminary data.</text>
</comment>
<protein>
    <submittedName>
        <fullName evidence="2">Uncharacterized protein</fullName>
    </submittedName>
</protein>
<organism evidence="2 3">
    <name type="scientific">Albugo candida</name>
    <dbReference type="NCBI Taxonomy" id="65357"/>
    <lineage>
        <taxon>Eukaryota</taxon>
        <taxon>Sar</taxon>
        <taxon>Stramenopiles</taxon>
        <taxon>Oomycota</taxon>
        <taxon>Peronosporomycetes</taxon>
        <taxon>Albuginales</taxon>
        <taxon>Albuginaceae</taxon>
        <taxon>Albugo</taxon>
    </lineage>
</organism>
<evidence type="ECO:0000256" key="1">
    <source>
        <dbReference type="SAM" id="SignalP"/>
    </source>
</evidence>
<sequence>MRLGLNLIENIAHWSFAYSPSSAQMLRALAILLSLVCLNAQPLEDAGEISSPPDVSSRQTLLEEFVTEYKDCFEERDKGRCKNALRIITNGVKGAIEQLRTFIPARQRMPHSPASEHQNSELQSEICEYAEGTFSGGPIKELCVKTFEAFRTTLENIAEHVRTLPVVQDNPEAVKAFLIGQSMHLLAKCSMDERPRSLCVQTFLVVATLYLGKLTVDEMMHLWEIWKIWYSNHALPIIPNDANTISTAGRSDSTEHTIRA</sequence>
<dbReference type="EMBL" id="CAIX01000314">
    <property type="protein sequence ID" value="CCI10600.1"/>
    <property type="molecule type" value="Genomic_DNA"/>
</dbReference>